<name>A0ABP4LKN7_9MICO</name>
<gene>
    <name evidence="2" type="ORF">GCM10009690_31790</name>
</gene>
<evidence type="ECO:0000313" key="2">
    <source>
        <dbReference type="EMBL" id="GAA1526143.1"/>
    </source>
</evidence>
<keyword evidence="3" id="KW-1185">Reference proteome</keyword>
<accession>A0ABP4LKN7</accession>
<reference evidence="3" key="1">
    <citation type="journal article" date="2019" name="Int. J. Syst. Evol. Microbiol.">
        <title>The Global Catalogue of Microorganisms (GCM) 10K type strain sequencing project: providing services to taxonomists for standard genome sequencing and annotation.</title>
        <authorList>
            <consortium name="The Broad Institute Genomics Platform"/>
            <consortium name="The Broad Institute Genome Sequencing Center for Infectious Disease"/>
            <person name="Wu L."/>
            <person name="Ma J."/>
        </authorList>
    </citation>
    <scope>NUCLEOTIDE SEQUENCE [LARGE SCALE GENOMIC DNA]</scope>
    <source>
        <strain evidence="3">JCM 13318</strain>
    </source>
</reference>
<dbReference type="Proteomes" id="UP001500177">
    <property type="component" value="Unassembled WGS sequence"/>
</dbReference>
<feature type="transmembrane region" description="Helical" evidence="1">
    <location>
        <begin position="7"/>
        <end position="26"/>
    </location>
</feature>
<evidence type="ECO:0000256" key="1">
    <source>
        <dbReference type="SAM" id="Phobius"/>
    </source>
</evidence>
<keyword evidence="1" id="KW-0472">Membrane</keyword>
<keyword evidence="1" id="KW-1133">Transmembrane helix</keyword>
<comment type="caution">
    <text evidence="2">The sequence shown here is derived from an EMBL/GenBank/DDBJ whole genome shotgun (WGS) entry which is preliminary data.</text>
</comment>
<sequence length="60" mass="6528">MIAALKLTAWILVGLGLIVSVAFLAGSNSGPYPLWALLPNIGALVLMVPILNYSRRRERH</sequence>
<protein>
    <submittedName>
        <fullName evidence="2">Uncharacterized protein</fullName>
    </submittedName>
</protein>
<feature type="transmembrane region" description="Helical" evidence="1">
    <location>
        <begin position="32"/>
        <end position="53"/>
    </location>
</feature>
<organism evidence="2 3">
    <name type="scientific">Brevibacterium permense</name>
    <dbReference type="NCBI Taxonomy" id="234834"/>
    <lineage>
        <taxon>Bacteria</taxon>
        <taxon>Bacillati</taxon>
        <taxon>Actinomycetota</taxon>
        <taxon>Actinomycetes</taxon>
        <taxon>Micrococcales</taxon>
        <taxon>Brevibacteriaceae</taxon>
        <taxon>Brevibacterium</taxon>
    </lineage>
</organism>
<keyword evidence="1" id="KW-0812">Transmembrane</keyword>
<dbReference type="EMBL" id="BAAALX010000020">
    <property type="protein sequence ID" value="GAA1526143.1"/>
    <property type="molecule type" value="Genomic_DNA"/>
</dbReference>
<evidence type="ECO:0000313" key="3">
    <source>
        <dbReference type="Proteomes" id="UP001500177"/>
    </source>
</evidence>
<proteinExistence type="predicted"/>